<gene>
    <name evidence="1" type="ORF">WUBG_18854</name>
</gene>
<dbReference type="EMBL" id="ADBV01022859">
    <property type="protein sequence ID" value="EJW70237.1"/>
    <property type="molecule type" value="Genomic_DNA"/>
</dbReference>
<dbReference type="SUPFAM" id="SSF56024">
    <property type="entry name" value="Phospholipase D/nuclease"/>
    <property type="match status" value="1"/>
</dbReference>
<dbReference type="InterPro" id="IPR050874">
    <property type="entry name" value="Diverse_PLD-related"/>
</dbReference>
<protein>
    <recommendedName>
        <fullName evidence="3">PLD phosphodiesterase domain-containing protein</fullName>
    </recommendedName>
</protein>
<organism evidence="1 2">
    <name type="scientific">Wuchereria bancrofti</name>
    <dbReference type="NCBI Taxonomy" id="6293"/>
    <lineage>
        <taxon>Eukaryota</taxon>
        <taxon>Metazoa</taxon>
        <taxon>Ecdysozoa</taxon>
        <taxon>Nematoda</taxon>
        <taxon>Chromadorea</taxon>
        <taxon>Rhabditida</taxon>
        <taxon>Spirurina</taxon>
        <taxon>Spiruromorpha</taxon>
        <taxon>Filarioidea</taxon>
        <taxon>Onchocercidae</taxon>
        <taxon>Wuchereria</taxon>
    </lineage>
</organism>
<dbReference type="Proteomes" id="UP000004810">
    <property type="component" value="Unassembled WGS sequence"/>
</dbReference>
<reference evidence="2" key="1">
    <citation type="submission" date="2012-08" db="EMBL/GenBank/DDBJ databases">
        <title>The Genome Sequence of Wuchereria bancrofti.</title>
        <authorList>
            <person name="Nutman T.B."/>
            <person name="Fink D.L."/>
            <person name="Russ C."/>
            <person name="Young S."/>
            <person name="Zeng Q."/>
            <person name="Koehrsen M."/>
            <person name="Alvarado L."/>
            <person name="Berlin A."/>
            <person name="Chapman S.B."/>
            <person name="Chen Z."/>
            <person name="Freedman E."/>
            <person name="Gellesch M."/>
            <person name="Goldberg J."/>
            <person name="Griggs A."/>
            <person name="Gujja S."/>
            <person name="Heilman E.R."/>
            <person name="Heiman D."/>
            <person name="Hepburn T."/>
            <person name="Howarth C."/>
            <person name="Jen D."/>
            <person name="Larson L."/>
            <person name="Lewis B."/>
            <person name="Mehta T."/>
            <person name="Park D."/>
            <person name="Pearson M."/>
            <person name="Roberts A."/>
            <person name="Saif S."/>
            <person name="Shea T."/>
            <person name="Shenoy N."/>
            <person name="Sisk P."/>
            <person name="Stolte C."/>
            <person name="Sykes S."/>
            <person name="Walk T."/>
            <person name="White J."/>
            <person name="Yandava C."/>
            <person name="Haas B."/>
            <person name="Henn M.R."/>
            <person name="Nusbaum C."/>
            <person name="Birren B."/>
        </authorList>
    </citation>
    <scope>NUCLEOTIDE SEQUENCE [LARGE SCALE GENOMIC DNA]</scope>
    <source>
        <strain evidence="2">NA</strain>
    </source>
</reference>
<evidence type="ECO:0000313" key="1">
    <source>
        <dbReference type="EMBL" id="EJW70237.1"/>
    </source>
</evidence>
<dbReference type="PANTHER" id="PTHR10185:SF17">
    <property type="entry name" value="GM01519P-RELATED"/>
    <property type="match status" value="1"/>
</dbReference>
<evidence type="ECO:0008006" key="3">
    <source>
        <dbReference type="Google" id="ProtNLM"/>
    </source>
</evidence>
<dbReference type="PANTHER" id="PTHR10185">
    <property type="entry name" value="PHOSPHOLIPASE D - RELATED"/>
    <property type="match status" value="1"/>
</dbReference>
<name>J9E013_WUCBA</name>
<comment type="caution">
    <text evidence="1">The sequence shown here is derived from an EMBL/GenBank/DDBJ whole genome shotgun (WGS) entry which is preliminary data.</text>
</comment>
<accession>J9E013</accession>
<sequence>MVTDNSALIGTSNWSADYFINTAGASVVIQQHNTTLDSEIILNLNEKIFMRDWNSTYASSLSEFDDRGYRMRNDTLVSKD</sequence>
<proteinExistence type="predicted"/>
<dbReference type="AlphaFoldDB" id="J9E013"/>
<evidence type="ECO:0000313" key="2">
    <source>
        <dbReference type="Proteomes" id="UP000004810"/>
    </source>
</evidence>